<dbReference type="Proteomes" id="UP001153269">
    <property type="component" value="Unassembled WGS sequence"/>
</dbReference>
<evidence type="ECO:0000313" key="1">
    <source>
        <dbReference type="EMBL" id="CAB1426642.1"/>
    </source>
</evidence>
<reference evidence="1" key="1">
    <citation type="submission" date="2020-03" db="EMBL/GenBank/DDBJ databases">
        <authorList>
            <person name="Weist P."/>
        </authorList>
    </citation>
    <scope>NUCLEOTIDE SEQUENCE</scope>
</reference>
<gene>
    <name evidence="1" type="ORF">PLEPLA_LOCUS14578</name>
</gene>
<name>A0A9N7U9V9_PLEPL</name>
<protein>
    <submittedName>
        <fullName evidence="1">Uncharacterized protein</fullName>
    </submittedName>
</protein>
<dbReference type="EMBL" id="CADEAL010000902">
    <property type="protein sequence ID" value="CAB1426642.1"/>
    <property type="molecule type" value="Genomic_DNA"/>
</dbReference>
<comment type="caution">
    <text evidence="1">The sequence shown here is derived from an EMBL/GenBank/DDBJ whole genome shotgun (WGS) entry which is preliminary data.</text>
</comment>
<dbReference type="AlphaFoldDB" id="A0A9N7U9V9"/>
<sequence>MDSQSHEDEDILFDCCCRLQHVTLDRQVLLSQQNHTCGKSNTPSMMPVSSSASWQDHFFCSDWTLVCCSAPGSEPPPVTRYQTEPIRKKVRPKRVEGDKITVWSLLGFYGTLTSLQAEALSEGSSYSDKSFTCFPDLKRKKRDTPSPGIQTLLVYQGQGRRVAEFKTSHSRGAASSSGSRWLQVTRLGLLAADTAHRRSKWNPGARHLITAAFCSGNVCLDGDDNAVMLTSHREEATWRSEVRS</sequence>
<proteinExistence type="predicted"/>
<evidence type="ECO:0000313" key="2">
    <source>
        <dbReference type="Proteomes" id="UP001153269"/>
    </source>
</evidence>
<accession>A0A9N7U9V9</accession>
<organism evidence="1 2">
    <name type="scientific">Pleuronectes platessa</name>
    <name type="common">European plaice</name>
    <dbReference type="NCBI Taxonomy" id="8262"/>
    <lineage>
        <taxon>Eukaryota</taxon>
        <taxon>Metazoa</taxon>
        <taxon>Chordata</taxon>
        <taxon>Craniata</taxon>
        <taxon>Vertebrata</taxon>
        <taxon>Euteleostomi</taxon>
        <taxon>Actinopterygii</taxon>
        <taxon>Neopterygii</taxon>
        <taxon>Teleostei</taxon>
        <taxon>Neoteleostei</taxon>
        <taxon>Acanthomorphata</taxon>
        <taxon>Carangaria</taxon>
        <taxon>Pleuronectiformes</taxon>
        <taxon>Pleuronectoidei</taxon>
        <taxon>Pleuronectidae</taxon>
        <taxon>Pleuronectes</taxon>
    </lineage>
</organism>
<keyword evidence="2" id="KW-1185">Reference proteome</keyword>